<dbReference type="Gene3D" id="1.10.1160.10">
    <property type="entry name" value="Glutamyl-trna Synthetase, Domain 2"/>
    <property type="match status" value="1"/>
</dbReference>
<evidence type="ECO:0000259" key="8">
    <source>
        <dbReference type="Pfam" id="PF00749"/>
    </source>
</evidence>
<dbReference type="EMBL" id="AP022360">
    <property type="protein sequence ID" value="BBU82143.1"/>
    <property type="molecule type" value="Genomic_DNA"/>
</dbReference>
<evidence type="ECO:0000256" key="7">
    <source>
        <dbReference type="RuleBase" id="RU363037"/>
    </source>
</evidence>
<accession>A0A8S0FNX0</accession>
<feature type="domain" description="Glutamyl/glutaminyl-tRNA synthetase class Ib catalytic" evidence="8">
    <location>
        <begin position="2"/>
        <end position="121"/>
    </location>
</feature>
<evidence type="ECO:0000256" key="1">
    <source>
        <dbReference type="ARBA" id="ARBA00007894"/>
    </source>
</evidence>
<organism evidence="9 10">
    <name type="scientific">Escherichia coli</name>
    <dbReference type="NCBI Taxonomy" id="562"/>
    <lineage>
        <taxon>Bacteria</taxon>
        <taxon>Pseudomonadati</taxon>
        <taxon>Pseudomonadota</taxon>
        <taxon>Gammaproteobacteria</taxon>
        <taxon>Enterobacterales</taxon>
        <taxon>Enterobacteriaceae</taxon>
        <taxon>Escherichia</taxon>
    </lineage>
</organism>
<dbReference type="Gene3D" id="3.40.50.620">
    <property type="entry name" value="HUPs"/>
    <property type="match status" value="1"/>
</dbReference>
<keyword evidence="3 7" id="KW-0547">Nucleotide-binding</keyword>
<dbReference type="AlphaFoldDB" id="A0A8S0FNX0"/>
<dbReference type="GO" id="GO:0005829">
    <property type="term" value="C:cytosol"/>
    <property type="evidence" value="ECO:0007669"/>
    <property type="project" value="TreeGrafter"/>
</dbReference>
<keyword evidence="4 7" id="KW-0067">ATP-binding</keyword>
<evidence type="ECO:0000256" key="5">
    <source>
        <dbReference type="ARBA" id="ARBA00022917"/>
    </source>
</evidence>
<dbReference type="GO" id="GO:0004818">
    <property type="term" value="F:glutamate-tRNA ligase activity"/>
    <property type="evidence" value="ECO:0007669"/>
    <property type="project" value="TreeGrafter"/>
</dbReference>
<evidence type="ECO:0000313" key="9">
    <source>
        <dbReference type="EMBL" id="BBU82143.1"/>
    </source>
</evidence>
<evidence type="ECO:0000256" key="3">
    <source>
        <dbReference type="ARBA" id="ARBA00022741"/>
    </source>
</evidence>
<dbReference type="InterPro" id="IPR049940">
    <property type="entry name" value="GluQ/Sye"/>
</dbReference>
<dbReference type="Pfam" id="PF00749">
    <property type="entry name" value="tRNA-synt_1c"/>
    <property type="match status" value="1"/>
</dbReference>
<dbReference type="InterPro" id="IPR014729">
    <property type="entry name" value="Rossmann-like_a/b/a_fold"/>
</dbReference>
<protein>
    <recommendedName>
        <fullName evidence="8">Glutamyl/glutaminyl-tRNA synthetase class Ib catalytic domain-containing protein</fullName>
    </recommendedName>
</protein>
<dbReference type="InterPro" id="IPR008925">
    <property type="entry name" value="aa_tRNA-synth_I_cd-bd_sf"/>
</dbReference>
<gene>
    <name evidence="9" type="ORF">EIMP300_35430</name>
</gene>
<dbReference type="InterPro" id="IPR020061">
    <property type="entry name" value="Glu_tRNA_lig_a-bdl"/>
</dbReference>
<dbReference type="InterPro" id="IPR020058">
    <property type="entry name" value="Glu/Gln-tRNA-synth_Ib_cat-dom"/>
</dbReference>
<dbReference type="GO" id="GO:0000049">
    <property type="term" value="F:tRNA binding"/>
    <property type="evidence" value="ECO:0007669"/>
    <property type="project" value="InterPro"/>
</dbReference>
<evidence type="ECO:0000313" key="10">
    <source>
        <dbReference type="Proteomes" id="UP000467488"/>
    </source>
</evidence>
<reference evidence="9 10" key="1">
    <citation type="submission" date="2020-01" db="EMBL/GenBank/DDBJ databases">
        <title>Dynamics of blaIMP-6 dissemination in carbapenem resistant Enterobacteriacea isolated from regional surveillance in Osaka, Japan.</title>
        <authorList>
            <person name="Abe R."/>
            <person name="Akeda Y."/>
            <person name="Sugawara Y."/>
            <person name="Yamamoto N."/>
            <person name="Tomono K."/>
            <person name="Takeuchi D."/>
            <person name="Kawahara R."/>
            <person name="Hamada S."/>
        </authorList>
    </citation>
    <scope>NUCLEOTIDE SEQUENCE [LARGE SCALE GENOMIC DNA]</scope>
    <source>
        <strain evidence="9 10">E300</strain>
    </source>
</reference>
<evidence type="ECO:0000256" key="6">
    <source>
        <dbReference type="ARBA" id="ARBA00023146"/>
    </source>
</evidence>
<keyword evidence="2 7" id="KW-0436">Ligase</keyword>
<sequence length="160" mass="18548">MVVDDWDMEITHVIRGEDHINNTPRQINILKALKAPVPVYAHVSMINGDDGKKLSKRHGAVSVMQYRDDGYLPEALLNYLVRLGWSHGDQEIFTREEMIKYFTLNAVSKSASAFNTDKLLWLNHHYINALPPEYVATHLQWHIEQENQSIPVTARSWLIW</sequence>
<dbReference type="SUPFAM" id="SSF52374">
    <property type="entry name" value="Nucleotidylyl transferase"/>
    <property type="match status" value="1"/>
</dbReference>
<dbReference type="SUPFAM" id="SSF48163">
    <property type="entry name" value="An anticodon-binding domain of class I aminoacyl-tRNA synthetases"/>
    <property type="match status" value="1"/>
</dbReference>
<dbReference type="GO" id="GO:0006424">
    <property type="term" value="P:glutamyl-tRNA aminoacylation"/>
    <property type="evidence" value="ECO:0007669"/>
    <property type="project" value="TreeGrafter"/>
</dbReference>
<comment type="similarity">
    <text evidence="1">Belongs to the class-I aminoacyl-tRNA synthetase family. Glutamate--tRNA ligase type 1 subfamily.</text>
</comment>
<evidence type="ECO:0000256" key="2">
    <source>
        <dbReference type="ARBA" id="ARBA00022598"/>
    </source>
</evidence>
<name>A0A8S0FNX0_ECOLX</name>
<proteinExistence type="inferred from homology"/>
<dbReference type="PANTHER" id="PTHR43311:SF2">
    <property type="entry name" value="GLUTAMATE--TRNA LIGASE, MITOCHONDRIAL-RELATED"/>
    <property type="match status" value="1"/>
</dbReference>
<dbReference type="PANTHER" id="PTHR43311">
    <property type="entry name" value="GLUTAMATE--TRNA LIGASE"/>
    <property type="match status" value="1"/>
</dbReference>
<evidence type="ECO:0000256" key="4">
    <source>
        <dbReference type="ARBA" id="ARBA00022840"/>
    </source>
</evidence>
<dbReference type="GO" id="GO:0005524">
    <property type="term" value="F:ATP binding"/>
    <property type="evidence" value="ECO:0007669"/>
    <property type="project" value="UniProtKB-KW"/>
</dbReference>
<dbReference type="Proteomes" id="UP000467488">
    <property type="component" value="Chromosome"/>
</dbReference>
<keyword evidence="5 7" id="KW-0648">Protein biosynthesis</keyword>
<keyword evidence="6 7" id="KW-0030">Aminoacyl-tRNA synthetase</keyword>